<sequence>WETELQELKDILDSTISYLTDWWNTEFQELRDIAEAVTYFFTVTLPTLASKLDVRDLIDSAIEELRPFIEGWQEIKDSVLEFFVDPLEWLWTRFTNWFLGPEV</sequence>
<comment type="caution">
    <text evidence="1">The sequence shown here is derived from an EMBL/GenBank/DDBJ whole genome shotgun (WGS) entry which is preliminary data.</text>
</comment>
<proteinExistence type="predicted"/>
<dbReference type="AlphaFoldDB" id="X1SCJ8"/>
<dbReference type="EMBL" id="BARW01019049">
    <property type="protein sequence ID" value="GAI90757.1"/>
    <property type="molecule type" value="Genomic_DNA"/>
</dbReference>
<organism evidence="1">
    <name type="scientific">marine sediment metagenome</name>
    <dbReference type="NCBI Taxonomy" id="412755"/>
    <lineage>
        <taxon>unclassified sequences</taxon>
        <taxon>metagenomes</taxon>
        <taxon>ecological metagenomes</taxon>
    </lineage>
</organism>
<gene>
    <name evidence="1" type="ORF">S12H4_32477</name>
</gene>
<feature type="non-terminal residue" evidence="1">
    <location>
        <position position="1"/>
    </location>
</feature>
<name>X1SCJ8_9ZZZZ</name>
<accession>X1SCJ8</accession>
<protein>
    <submittedName>
        <fullName evidence="1">Uncharacterized protein</fullName>
    </submittedName>
</protein>
<evidence type="ECO:0000313" key="1">
    <source>
        <dbReference type="EMBL" id="GAI90757.1"/>
    </source>
</evidence>
<reference evidence="1" key="1">
    <citation type="journal article" date="2014" name="Front. Microbiol.">
        <title>High frequency of phylogenetically diverse reductive dehalogenase-homologous genes in deep subseafloor sedimentary metagenomes.</title>
        <authorList>
            <person name="Kawai M."/>
            <person name="Futagami T."/>
            <person name="Toyoda A."/>
            <person name="Takaki Y."/>
            <person name="Nishi S."/>
            <person name="Hori S."/>
            <person name="Arai W."/>
            <person name="Tsubouchi T."/>
            <person name="Morono Y."/>
            <person name="Uchiyama I."/>
            <person name="Ito T."/>
            <person name="Fujiyama A."/>
            <person name="Inagaki F."/>
            <person name="Takami H."/>
        </authorList>
    </citation>
    <scope>NUCLEOTIDE SEQUENCE</scope>
    <source>
        <strain evidence="1">Expedition CK06-06</strain>
    </source>
</reference>